<dbReference type="AlphaFoldDB" id="A0A1F7YIG9"/>
<name>A0A1F7YIG9_9BACT</name>
<evidence type="ECO:0008006" key="10">
    <source>
        <dbReference type="Google" id="ProtNLM"/>
    </source>
</evidence>
<dbReference type="GO" id="GO:0004519">
    <property type="term" value="F:endonuclease activity"/>
    <property type="evidence" value="ECO:0007669"/>
    <property type="project" value="UniProtKB-KW"/>
</dbReference>
<keyword evidence="2" id="KW-1277">Toxin-antitoxin system</keyword>
<dbReference type="InterPro" id="IPR012933">
    <property type="entry name" value="HicA_mRNA_interferase"/>
</dbReference>
<proteinExistence type="inferred from homology"/>
<organism evidence="8 9">
    <name type="scientific">Candidatus Woesebacteria bacterium RIFCSPHIGHO2_01_FULL_39_28</name>
    <dbReference type="NCBI Taxonomy" id="1802496"/>
    <lineage>
        <taxon>Bacteria</taxon>
        <taxon>Candidatus Woeseibacteriota</taxon>
    </lineage>
</organism>
<evidence type="ECO:0000256" key="5">
    <source>
        <dbReference type="ARBA" id="ARBA00022801"/>
    </source>
</evidence>
<dbReference type="Gene3D" id="3.30.920.30">
    <property type="entry name" value="Hypothetical protein"/>
    <property type="match status" value="1"/>
</dbReference>
<evidence type="ECO:0000256" key="4">
    <source>
        <dbReference type="ARBA" id="ARBA00022759"/>
    </source>
</evidence>
<dbReference type="GO" id="GO:0003729">
    <property type="term" value="F:mRNA binding"/>
    <property type="evidence" value="ECO:0007669"/>
    <property type="project" value="InterPro"/>
</dbReference>
<dbReference type="InterPro" id="IPR038570">
    <property type="entry name" value="HicA_sf"/>
</dbReference>
<keyword evidence="4" id="KW-0255">Endonuclease</keyword>
<comment type="caution">
    <text evidence="8">The sequence shown here is derived from an EMBL/GenBank/DDBJ whole genome shotgun (WGS) entry which is preliminary data.</text>
</comment>
<protein>
    <recommendedName>
        <fullName evidence="10">Addiction module toxin, HicA family</fullName>
    </recommendedName>
</protein>
<evidence type="ECO:0000256" key="7">
    <source>
        <dbReference type="ARBA" id="ARBA00023016"/>
    </source>
</evidence>
<sequence length="76" mass="8605">MKLRQVKPKDLLKALLKAGFVIKRKKGSHFFLEKDLIGEKRDTSISIHNEPLPKGTLKAIIKQSGLAEEDLIKILK</sequence>
<reference evidence="8 9" key="1">
    <citation type="journal article" date="2016" name="Nat. Commun.">
        <title>Thousands of microbial genomes shed light on interconnected biogeochemical processes in an aquifer system.</title>
        <authorList>
            <person name="Anantharaman K."/>
            <person name="Brown C.T."/>
            <person name="Hug L.A."/>
            <person name="Sharon I."/>
            <person name="Castelle C.J."/>
            <person name="Probst A.J."/>
            <person name="Thomas B.C."/>
            <person name="Singh A."/>
            <person name="Wilkins M.J."/>
            <person name="Karaoz U."/>
            <person name="Brodie E.L."/>
            <person name="Williams K.H."/>
            <person name="Hubbard S.S."/>
            <person name="Banfield J.F."/>
        </authorList>
    </citation>
    <scope>NUCLEOTIDE SEQUENCE [LARGE SCALE GENOMIC DNA]</scope>
</reference>
<evidence type="ECO:0000256" key="6">
    <source>
        <dbReference type="ARBA" id="ARBA00022884"/>
    </source>
</evidence>
<evidence type="ECO:0000256" key="2">
    <source>
        <dbReference type="ARBA" id="ARBA00022649"/>
    </source>
</evidence>
<evidence type="ECO:0000313" key="8">
    <source>
        <dbReference type="EMBL" id="OGM27154.1"/>
    </source>
</evidence>
<dbReference type="EMBL" id="MGGI01000007">
    <property type="protein sequence ID" value="OGM27154.1"/>
    <property type="molecule type" value="Genomic_DNA"/>
</dbReference>
<dbReference type="Proteomes" id="UP000178851">
    <property type="component" value="Unassembled WGS sequence"/>
</dbReference>
<evidence type="ECO:0000256" key="1">
    <source>
        <dbReference type="ARBA" id="ARBA00006620"/>
    </source>
</evidence>
<dbReference type="SUPFAM" id="SSF54786">
    <property type="entry name" value="YcfA/nrd intein domain"/>
    <property type="match status" value="1"/>
</dbReference>
<gene>
    <name evidence="8" type="ORF">A2627_05965</name>
</gene>
<keyword evidence="3" id="KW-0540">Nuclease</keyword>
<keyword evidence="6" id="KW-0694">RNA-binding</keyword>
<dbReference type="Pfam" id="PF07927">
    <property type="entry name" value="HicA_toxin"/>
    <property type="match status" value="1"/>
</dbReference>
<dbReference type="GO" id="GO:0016787">
    <property type="term" value="F:hydrolase activity"/>
    <property type="evidence" value="ECO:0007669"/>
    <property type="project" value="UniProtKB-KW"/>
</dbReference>
<keyword evidence="5" id="KW-0378">Hydrolase</keyword>
<accession>A0A1F7YIG9</accession>
<evidence type="ECO:0000256" key="3">
    <source>
        <dbReference type="ARBA" id="ARBA00022722"/>
    </source>
</evidence>
<evidence type="ECO:0000313" key="9">
    <source>
        <dbReference type="Proteomes" id="UP000178851"/>
    </source>
</evidence>
<keyword evidence="7" id="KW-0346">Stress response</keyword>
<comment type="similarity">
    <text evidence="1">Belongs to the HicA mRNA interferase family.</text>
</comment>